<evidence type="ECO:0000259" key="1">
    <source>
        <dbReference type="Pfam" id="PF07727"/>
    </source>
</evidence>
<comment type="caution">
    <text evidence="2">The sequence shown here is derived from an EMBL/GenBank/DDBJ whole genome shotgun (WGS) entry which is preliminary data.</text>
</comment>
<dbReference type="Proteomes" id="UP001187471">
    <property type="component" value="Unassembled WGS sequence"/>
</dbReference>
<feature type="domain" description="Reverse transcriptase Ty1/copia-type" evidence="1">
    <location>
        <begin position="79"/>
        <end position="161"/>
    </location>
</feature>
<reference evidence="2" key="1">
    <citation type="submission" date="2022-12" db="EMBL/GenBank/DDBJ databases">
        <title>Draft genome assemblies for two species of Escallonia (Escalloniales).</title>
        <authorList>
            <person name="Chanderbali A."/>
            <person name="Dervinis C."/>
            <person name="Anghel I."/>
            <person name="Soltis D."/>
            <person name="Soltis P."/>
            <person name="Zapata F."/>
        </authorList>
    </citation>
    <scope>NUCLEOTIDE SEQUENCE</scope>
    <source>
        <strain evidence="2">UCBG92.1500</strain>
        <tissue evidence="2">Leaf</tissue>
    </source>
</reference>
<dbReference type="PANTHER" id="PTHR11439">
    <property type="entry name" value="GAG-POL-RELATED RETROTRANSPOSON"/>
    <property type="match status" value="1"/>
</dbReference>
<dbReference type="EMBL" id="JAVXUO010001633">
    <property type="protein sequence ID" value="KAK2980438.1"/>
    <property type="molecule type" value="Genomic_DNA"/>
</dbReference>
<dbReference type="CDD" id="cd09272">
    <property type="entry name" value="RNase_HI_RT_Ty1"/>
    <property type="match status" value="1"/>
</dbReference>
<dbReference type="Pfam" id="PF07727">
    <property type="entry name" value="RVT_2"/>
    <property type="match status" value="1"/>
</dbReference>
<sequence>MLAKTSPMQTNSTSKVELIFKVDYEAEPIEPVLNISEEPSRPINPTLTTPLKVYSGRIKPVINPVQVQETESSLGNEGDHTLFIKHSTSRGVTALIVYVDDIIVTENDPDEKETLCKYLAKEFEIKDLGKLKYFLGIEVARSKNGIFVSQQKYVLDLLEETIIWKSKKQPVMVRSSAEAEFHSMAQGTCELLWLKTILKDLKIKLEAPMKLYCDNKSAINIAHNPVLHDRTKHMEVDRHFIKDKLKSGLICTPYISTEVLTKGLTSSTFYRIVSKLEMENIYSPA</sequence>
<dbReference type="SUPFAM" id="SSF56672">
    <property type="entry name" value="DNA/RNA polymerases"/>
    <property type="match status" value="1"/>
</dbReference>
<accession>A0AA88R6W8</accession>
<dbReference type="AlphaFoldDB" id="A0AA88R6W8"/>
<dbReference type="InterPro" id="IPR043502">
    <property type="entry name" value="DNA/RNA_pol_sf"/>
</dbReference>
<name>A0AA88R6W8_9ASTE</name>
<protein>
    <recommendedName>
        <fullName evidence="1">Reverse transcriptase Ty1/copia-type domain-containing protein</fullName>
    </recommendedName>
</protein>
<proteinExistence type="predicted"/>
<dbReference type="InterPro" id="IPR013103">
    <property type="entry name" value="RVT_2"/>
</dbReference>
<organism evidence="2 3">
    <name type="scientific">Escallonia rubra</name>
    <dbReference type="NCBI Taxonomy" id="112253"/>
    <lineage>
        <taxon>Eukaryota</taxon>
        <taxon>Viridiplantae</taxon>
        <taxon>Streptophyta</taxon>
        <taxon>Embryophyta</taxon>
        <taxon>Tracheophyta</taxon>
        <taxon>Spermatophyta</taxon>
        <taxon>Magnoliopsida</taxon>
        <taxon>eudicotyledons</taxon>
        <taxon>Gunneridae</taxon>
        <taxon>Pentapetalae</taxon>
        <taxon>asterids</taxon>
        <taxon>campanulids</taxon>
        <taxon>Escalloniales</taxon>
        <taxon>Escalloniaceae</taxon>
        <taxon>Escallonia</taxon>
    </lineage>
</organism>
<dbReference type="PANTHER" id="PTHR11439:SF440">
    <property type="entry name" value="INTEGRASE CATALYTIC DOMAIN-CONTAINING PROTEIN"/>
    <property type="match status" value="1"/>
</dbReference>
<evidence type="ECO:0000313" key="3">
    <source>
        <dbReference type="Proteomes" id="UP001187471"/>
    </source>
</evidence>
<gene>
    <name evidence="2" type="ORF">RJ640_013992</name>
</gene>
<evidence type="ECO:0000313" key="2">
    <source>
        <dbReference type="EMBL" id="KAK2980438.1"/>
    </source>
</evidence>
<keyword evidence="3" id="KW-1185">Reference proteome</keyword>